<evidence type="ECO:0000313" key="6">
    <source>
        <dbReference type="EMBL" id="MBM7034919.1"/>
    </source>
</evidence>
<name>A0ABS2HFT4_9VIBR</name>
<dbReference type="EMBL" id="JAFEUM010000001">
    <property type="protein sequence ID" value="MBM7034919.1"/>
    <property type="molecule type" value="Genomic_DNA"/>
</dbReference>
<accession>A0ABS2HFT4</accession>
<dbReference type="InterPro" id="IPR009875">
    <property type="entry name" value="PilZ_domain"/>
</dbReference>
<dbReference type="InterPro" id="IPR012349">
    <property type="entry name" value="Split_barrel_FMN-bd"/>
</dbReference>
<keyword evidence="3" id="KW-0975">Bacterial flagellum</keyword>
<feature type="domain" description="Type III secretion system flagellar brake protein YcgR PilZN" evidence="5">
    <location>
        <begin position="52"/>
        <end position="122"/>
    </location>
</feature>
<sequence length="243" mass="26951">MSAPNTQALGVSDSNNVIELAVKSSDAIAMVSHGSELTYNITTPVGIKYLGCSRFIGTQDESLILIELPTMTDSDRDYFFQPGFWINVRAISHRGEGALIHFRSQIQHLITEPISLAVITLPPKMQVEQLRKEARYDVALDAMGLVDDNRFECEIRDLSRGGCRMVTSPLIRQFKLTDVVKLQVKYEGKAIPNIGVLSGTICNQQNSQHYAKYGVAFDDMGQQAVKKLLAQLKFDGTKLALKT</sequence>
<evidence type="ECO:0000256" key="1">
    <source>
        <dbReference type="ARBA" id="ARBA00022636"/>
    </source>
</evidence>
<keyword evidence="6" id="KW-0282">Flagellum</keyword>
<dbReference type="Gene3D" id="2.30.110.10">
    <property type="entry name" value="Electron Transport, Fmn-binding Protein, Chain A"/>
    <property type="match status" value="1"/>
</dbReference>
<keyword evidence="1" id="KW-0973">c-di-GMP</keyword>
<dbReference type="SUPFAM" id="SSF141371">
    <property type="entry name" value="PilZ domain-like"/>
    <property type="match status" value="2"/>
</dbReference>
<keyword evidence="2" id="KW-0547">Nucleotide-binding</keyword>
<dbReference type="Proteomes" id="UP000809621">
    <property type="component" value="Unassembled WGS sequence"/>
</dbReference>
<evidence type="ECO:0000256" key="2">
    <source>
        <dbReference type="ARBA" id="ARBA00022741"/>
    </source>
</evidence>
<reference evidence="6 7" key="1">
    <citation type="submission" date="2021-02" db="EMBL/GenBank/DDBJ databases">
        <authorList>
            <person name="Park J.-S."/>
        </authorList>
    </citation>
    <scope>NUCLEOTIDE SEQUENCE [LARGE SCALE GENOMIC DNA]</scope>
    <source>
        <strain evidence="6 7">188UL20-2</strain>
    </source>
</reference>
<dbReference type="InterPro" id="IPR009926">
    <property type="entry name" value="T3SS_YcgR_PilZN"/>
</dbReference>
<protein>
    <submittedName>
        <fullName evidence="6">Flagellar brake protein</fullName>
    </submittedName>
</protein>
<keyword evidence="7" id="KW-1185">Reference proteome</keyword>
<dbReference type="Pfam" id="PF07238">
    <property type="entry name" value="PilZ"/>
    <property type="match status" value="1"/>
</dbReference>
<evidence type="ECO:0000256" key="3">
    <source>
        <dbReference type="ARBA" id="ARBA00023143"/>
    </source>
</evidence>
<dbReference type="Gene3D" id="2.40.10.220">
    <property type="entry name" value="predicted glycosyltransferase like domains"/>
    <property type="match status" value="1"/>
</dbReference>
<proteinExistence type="predicted"/>
<keyword evidence="6" id="KW-0966">Cell projection</keyword>
<organism evidence="6 7">
    <name type="scientific">Vibrio ulleungensis</name>
    <dbReference type="NCBI Taxonomy" id="2807619"/>
    <lineage>
        <taxon>Bacteria</taxon>
        <taxon>Pseudomonadati</taxon>
        <taxon>Pseudomonadota</taxon>
        <taxon>Gammaproteobacteria</taxon>
        <taxon>Vibrionales</taxon>
        <taxon>Vibrionaceae</taxon>
        <taxon>Vibrio</taxon>
    </lineage>
</organism>
<keyword evidence="6" id="KW-0969">Cilium</keyword>
<gene>
    <name evidence="6" type="ORF">JQC93_00760</name>
</gene>
<dbReference type="Pfam" id="PF12945">
    <property type="entry name" value="PilZNR"/>
    <property type="match status" value="1"/>
</dbReference>
<comment type="caution">
    <text evidence="6">The sequence shown here is derived from an EMBL/GenBank/DDBJ whole genome shotgun (WGS) entry which is preliminary data.</text>
</comment>
<feature type="domain" description="PilZ" evidence="4">
    <location>
        <begin position="129"/>
        <end position="231"/>
    </location>
</feature>
<evidence type="ECO:0000313" key="7">
    <source>
        <dbReference type="Proteomes" id="UP000809621"/>
    </source>
</evidence>
<evidence type="ECO:0000259" key="5">
    <source>
        <dbReference type="Pfam" id="PF12945"/>
    </source>
</evidence>
<evidence type="ECO:0000259" key="4">
    <source>
        <dbReference type="Pfam" id="PF07238"/>
    </source>
</evidence>
<dbReference type="RefSeq" id="WP_205156571.1">
    <property type="nucleotide sequence ID" value="NZ_JAFEUM010000001.1"/>
</dbReference>